<dbReference type="GO" id="GO:0036088">
    <property type="term" value="P:D-serine catabolic process"/>
    <property type="evidence" value="ECO:0007669"/>
    <property type="project" value="TreeGrafter"/>
</dbReference>
<keyword evidence="2" id="KW-0456">Lyase</keyword>
<dbReference type="Gene3D" id="3.20.20.10">
    <property type="entry name" value="Alanine racemase"/>
    <property type="match status" value="1"/>
</dbReference>
<gene>
    <name evidence="4" type="ORF">RE6C_01689</name>
</gene>
<dbReference type="SUPFAM" id="SSF51419">
    <property type="entry name" value="PLP-binding barrel"/>
    <property type="match status" value="1"/>
</dbReference>
<dbReference type="SMART" id="SM01119">
    <property type="entry name" value="D-ser_dehydrat"/>
    <property type="match status" value="1"/>
</dbReference>
<dbReference type="GO" id="GO:0008721">
    <property type="term" value="F:D-serine ammonia-lyase activity"/>
    <property type="evidence" value="ECO:0007669"/>
    <property type="project" value="TreeGrafter"/>
</dbReference>
<comment type="caution">
    <text evidence="4">The sequence shown here is derived from an EMBL/GenBank/DDBJ whole genome shotgun (WGS) entry which is preliminary data.</text>
</comment>
<dbReference type="InterPro" id="IPR026956">
    <property type="entry name" value="D-ser_dehydrat-like_dom"/>
</dbReference>
<dbReference type="Proteomes" id="UP000011529">
    <property type="component" value="Unassembled WGS sequence"/>
</dbReference>
<dbReference type="PANTHER" id="PTHR28004">
    <property type="entry name" value="ZGC:162816-RELATED"/>
    <property type="match status" value="1"/>
</dbReference>
<dbReference type="PANTHER" id="PTHR28004:SF2">
    <property type="entry name" value="D-SERINE DEHYDRATASE"/>
    <property type="match status" value="1"/>
</dbReference>
<proteinExistence type="inferred from homology"/>
<dbReference type="EMBL" id="ANMO01000094">
    <property type="protein sequence ID" value="EMB17618.1"/>
    <property type="molecule type" value="Genomic_DNA"/>
</dbReference>
<dbReference type="AlphaFoldDB" id="M2B7C2"/>
<dbReference type="Pfam" id="PF14031">
    <property type="entry name" value="D-ser_dehydrat"/>
    <property type="match status" value="1"/>
</dbReference>
<name>M2B7C2_9BACT</name>
<dbReference type="Pfam" id="PF01168">
    <property type="entry name" value="Ala_racemase_N"/>
    <property type="match status" value="1"/>
</dbReference>
<dbReference type="PATRIC" id="fig|1263867.3.peg.1794"/>
<evidence type="ECO:0000256" key="2">
    <source>
        <dbReference type="ARBA" id="ARBA00023239"/>
    </source>
</evidence>
<dbReference type="CDD" id="cd06821">
    <property type="entry name" value="PLPDE_III_D-TA"/>
    <property type="match status" value="1"/>
</dbReference>
<evidence type="ECO:0000256" key="1">
    <source>
        <dbReference type="ARBA" id="ARBA00005323"/>
    </source>
</evidence>
<dbReference type="InterPro" id="IPR042208">
    <property type="entry name" value="D-ser_dehydrat-like_sf"/>
</dbReference>
<dbReference type="RefSeq" id="WP_008655507.1">
    <property type="nucleotide sequence ID" value="NZ_ANMO01000094.1"/>
</dbReference>
<reference evidence="4" key="1">
    <citation type="submission" date="2012-11" db="EMBL/GenBank/DDBJ databases">
        <title>Permanent draft genomes of Rhodopirellula europaea strain SH398 and 6C.</title>
        <authorList>
            <person name="Richter M."/>
            <person name="Richter-Heitmann T."/>
            <person name="Frank C."/>
            <person name="Harder J."/>
            <person name="Glockner F.O."/>
        </authorList>
    </citation>
    <scope>NUCLEOTIDE SEQUENCE</scope>
    <source>
        <strain evidence="4">6C</strain>
    </source>
</reference>
<comment type="similarity">
    <text evidence="1">Belongs to the DSD1 family.</text>
</comment>
<keyword evidence="5" id="KW-1185">Reference proteome</keyword>
<dbReference type="InterPro" id="IPR029066">
    <property type="entry name" value="PLP-binding_barrel"/>
</dbReference>
<feature type="domain" description="D-serine dehydratase-like" evidence="3">
    <location>
        <begin position="259"/>
        <end position="349"/>
    </location>
</feature>
<dbReference type="InterPro" id="IPR001608">
    <property type="entry name" value="Ala_racemase_N"/>
</dbReference>
<sequence>MNNVDQVFSPGLLLYADRVQANLDRMIEMAGGADKLRPHVKTHKMPAIVELSIASGITRFKSATIAEAEMTAKAGAADVLLAAQPVGPNIGRFVKLVEQYPSCQLSCLVDDPSVVANLESAFQAAGSQGSVWIDIDVGMHRTGIAPTDAATELVRSIRASDHLRLAGIHVYDGHLHDTDSEELRRQFDEVVKPFWTWFEEIQRASGDRMSLVAGGTPTSAFWQADARARQVKVETGAGTTVLWDAGQPTFSPSMPFEPAAVVLTRVISRPTKFDVCLDLGHKSIASEMPLPRVRWLNFDADHEVVGHNEEHMVLRTKLPCRLRCGDVLYGVPVHVCPTVALHQHAECVRDHRAIEKWPVVARNRMLSI</sequence>
<protein>
    <submittedName>
        <fullName evidence="4">Alanine racemase domain protein</fullName>
    </submittedName>
</protein>
<evidence type="ECO:0000313" key="5">
    <source>
        <dbReference type="Proteomes" id="UP000011529"/>
    </source>
</evidence>
<dbReference type="Gene3D" id="2.40.37.20">
    <property type="entry name" value="D-serine dehydratase-like domain"/>
    <property type="match status" value="1"/>
</dbReference>
<evidence type="ECO:0000259" key="3">
    <source>
        <dbReference type="SMART" id="SM01119"/>
    </source>
</evidence>
<accession>M2B7C2</accession>
<reference evidence="4" key="2">
    <citation type="journal article" date="2013" name="Mar. Genomics">
        <title>Expression of sulfatases in Rhodopirellula baltica and the diversity of sulfatases in the genus Rhodopirellula.</title>
        <authorList>
            <person name="Wegner C.E."/>
            <person name="Richter-Heitmann T."/>
            <person name="Klindworth A."/>
            <person name="Klockow C."/>
            <person name="Richter M."/>
            <person name="Achstetter T."/>
            <person name="Glockner F.O."/>
            <person name="Harder J."/>
        </authorList>
    </citation>
    <scope>NUCLEOTIDE SEQUENCE [LARGE SCALE GENOMIC DNA]</scope>
    <source>
        <strain evidence="4">6C</strain>
    </source>
</reference>
<evidence type="ECO:0000313" key="4">
    <source>
        <dbReference type="EMBL" id="EMB17618.1"/>
    </source>
</evidence>
<dbReference type="InterPro" id="IPR051466">
    <property type="entry name" value="D-amino_acid_metab_enzyme"/>
</dbReference>
<organism evidence="4 5">
    <name type="scientific">Rhodopirellula europaea 6C</name>
    <dbReference type="NCBI Taxonomy" id="1263867"/>
    <lineage>
        <taxon>Bacteria</taxon>
        <taxon>Pseudomonadati</taxon>
        <taxon>Planctomycetota</taxon>
        <taxon>Planctomycetia</taxon>
        <taxon>Pirellulales</taxon>
        <taxon>Pirellulaceae</taxon>
        <taxon>Rhodopirellula</taxon>
    </lineage>
</organism>